<sequence length="154" mass="17260">MNETTITAQPGTPFIDIVREFDAPPALVFRAWTDPELVPQWLGASGTTTTLIEYEVVPGGRYSYVHRDRAGEHGFRGVFHTVVAGERIVQTFQYDGRPHDVSLETLIFEDLGGRTRVRTHAVFGSVDSRDAMIESGMEHGVRDSMARLDRLLTR</sequence>
<protein>
    <submittedName>
        <fullName evidence="3">SRPBCC family protein</fullName>
    </submittedName>
</protein>
<dbReference type="Gene3D" id="3.30.530.20">
    <property type="match status" value="1"/>
</dbReference>
<evidence type="ECO:0000313" key="3">
    <source>
        <dbReference type="EMBL" id="MFB9678210.1"/>
    </source>
</evidence>
<evidence type="ECO:0000313" key="4">
    <source>
        <dbReference type="Proteomes" id="UP001589610"/>
    </source>
</evidence>
<dbReference type="Proteomes" id="UP001589610">
    <property type="component" value="Unassembled WGS sequence"/>
</dbReference>
<dbReference type="Pfam" id="PF08327">
    <property type="entry name" value="AHSA1"/>
    <property type="match status" value="1"/>
</dbReference>
<proteinExistence type="inferred from homology"/>
<evidence type="ECO:0000256" key="1">
    <source>
        <dbReference type="ARBA" id="ARBA00006817"/>
    </source>
</evidence>
<feature type="domain" description="Activator of Hsp90 ATPase homologue 1/2-like C-terminal" evidence="2">
    <location>
        <begin position="22"/>
        <end position="152"/>
    </location>
</feature>
<dbReference type="CDD" id="cd07826">
    <property type="entry name" value="SRPBCC_CalC_Aha1-like_9"/>
    <property type="match status" value="1"/>
</dbReference>
<dbReference type="InterPro" id="IPR023393">
    <property type="entry name" value="START-like_dom_sf"/>
</dbReference>
<dbReference type="SUPFAM" id="SSF55961">
    <property type="entry name" value="Bet v1-like"/>
    <property type="match status" value="1"/>
</dbReference>
<dbReference type="InterPro" id="IPR013538">
    <property type="entry name" value="ASHA1/2-like_C"/>
</dbReference>
<reference evidence="3 4" key="1">
    <citation type="submission" date="2024-09" db="EMBL/GenBank/DDBJ databases">
        <authorList>
            <person name="Sun Q."/>
            <person name="Mori K."/>
        </authorList>
    </citation>
    <scope>NUCLEOTIDE SEQUENCE [LARGE SCALE GENOMIC DNA]</scope>
    <source>
        <strain evidence="3 4">JCM 3028</strain>
    </source>
</reference>
<gene>
    <name evidence="3" type="ORF">ACFFRH_22230</name>
</gene>
<evidence type="ECO:0000259" key="2">
    <source>
        <dbReference type="Pfam" id="PF08327"/>
    </source>
</evidence>
<dbReference type="RefSeq" id="WP_344748215.1">
    <property type="nucleotide sequence ID" value="NZ_BAAAWW010000149.1"/>
</dbReference>
<accession>A0ABV5TIG0</accession>
<name>A0ABV5TIG0_9ACTN</name>
<keyword evidence="4" id="KW-1185">Reference proteome</keyword>
<dbReference type="EMBL" id="JBHMBS010000010">
    <property type="protein sequence ID" value="MFB9678210.1"/>
    <property type="molecule type" value="Genomic_DNA"/>
</dbReference>
<organism evidence="3 4">
    <name type="scientific">Streptosporangium vulgare</name>
    <dbReference type="NCBI Taxonomy" id="46190"/>
    <lineage>
        <taxon>Bacteria</taxon>
        <taxon>Bacillati</taxon>
        <taxon>Actinomycetota</taxon>
        <taxon>Actinomycetes</taxon>
        <taxon>Streptosporangiales</taxon>
        <taxon>Streptosporangiaceae</taxon>
        <taxon>Streptosporangium</taxon>
    </lineage>
</organism>
<comment type="caution">
    <text evidence="3">The sequence shown here is derived from an EMBL/GenBank/DDBJ whole genome shotgun (WGS) entry which is preliminary data.</text>
</comment>
<comment type="similarity">
    <text evidence="1">Belongs to the AHA1 family.</text>
</comment>